<gene>
    <name evidence="1" type="ORF">BD809_103236</name>
</gene>
<accession>A0A5S5C9K2</accession>
<organism evidence="1 2">
    <name type="scientific">Aquimarina intermedia</name>
    <dbReference type="NCBI Taxonomy" id="350814"/>
    <lineage>
        <taxon>Bacteria</taxon>
        <taxon>Pseudomonadati</taxon>
        <taxon>Bacteroidota</taxon>
        <taxon>Flavobacteriia</taxon>
        <taxon>Flavobacteriales</taxon>
        <taxon>Flavobacteriaceae</taxon>
        <taxon>Aquimarina</taxon>
    </lineage>
</organism>
<dbReference type="AlphaFoldDB" id="A0A5S5C9K2"/>
<comment type="caution">
    <text evidence="1">The sequence shown here is derived from an EMBL/GenBank/DDBJ whole genome shotgun (WGS) entry which is preliminary data.</text>
</comment>
<evidence type="ECO:0008006" key="3">
    <source>
        <dbReference type="Google" id="ProtNLM"/>
    </source>
</evidence>
<dbReference type="EMBL" id="VNHU01000003">
    <property type="protein sequence ID" value="TYP75172.1"/>
    <property type="molecule type" value="Genomic_DNA"/>
</dbReference>
<protein>
    <recommendedName>
        <fullName evidence="3">Adhesin</fullName>
    </recommendedName>
</protein>
<dbReference type="Proteomes" id="UP000324376">
    <property type="component" value="Unassembled WGS sequence"/>
</dbReference>
<keyword evidence="2" id="KW-1185">Reference proteome</keyword>
<evidence type="ECO:0000313" key="1">
    <source>
        <dbReference type="EMBL" id="TYP75172.1"/>
    </source>
</evidence>
<sequence length="368" mass="41444">MKTIYFKIIWLLVVLPLLSFNNLAEDIKSKHSKEKSLRKEFSVDKDALLEVDNAYGNVDVTTWDENRIVMEIKITVTGNDRERVDEKLRNISVLFNATAKQVTAKTIFDQEQNSWWSKFTNTWSSSSSLNMKINYTIKVPVTNSLDLTNDYGSITLDKTKGNTTINCDYGQIIIGELHGKENSIHMDYTKNSSIKYMTKGTINADYSDFEIGTVNSVNLNADYTQSKFGNVGTLEYSCDYGGLKVDKAHIINGNGDYLNTKVGAITKLIDINADYGSITIDSLEDTMKSVYIKADYVGITIGYNQNSSFDFRLKTSYGNIGVNDQDLNVMKRNSDNSDKIYEGYYRQKNSGNSITINSSYGGIKLIKK</sequence>
<proteinExistence type="predicted"/>
<dbReference type="RefSeq" id="WP_148782169.1">
    <property type="nucleotide sequence ID" value="NZ_VNHU01000003.1"/>
</dbReference>
<evidence type="ECO:0000313" key="2">
    <source>
        <dbReference type="Proteomes" id="UP000324376"/>
    </source>
</evidence>
<name>A0A5S5C9K2_9FLAO</name>
<reference evidence="1 2" key="1">
    <citation type="submission" date="2019-07" db="EMBL/GenBank/DDBJ databases">
        <title>Genomic Encyclopedia of Archaeal and Bacterial Type Strains, Phase II (KMG-II): from individual species to whole genera.</title>
        <authorList>
            <person name="Goeker M."/>
        </authorList>
    </citation>
    <scope>NUCLEOTIDE SEQUENCE [LARGE SCALE GENOMIC DNA]</scope>
    <source>
        <strain evidence="1 2">DSM 17527</strain>
    </source>
</reference>
<dbReference type="OrthoDB" id="1117657at2"/>